<proteinExistence type="predicted"/>
<reference evidence="3" key="1">
    <citation type="journal article" date="2019" name="Int. J. Syst. Evol. Microbiol.">
        <title>The Global Catalogue of Microorganisms (GCM) 10K type strain sequencing project: providing services to taxonomists for standard genome sequencing and annotation.</title>
        <authorList>
            <consortium name="The Broad Institute Genomics Platform"/>
            <consortium name="The Broad Institute Genome Sequencing Center for Infectious Disease"/>
            <person name="Wu L."/>
            <person name="Ma J."/>
        </authorList>
    </citation>
    <scope>NUCLEOTIDE SEQUENCE [LARGE SCALE GENOMIC DNA]</scope>
    <source>
        <strain evidence="3">JCM 17809</strain>
    </source>
</reference>
<sequence>MCAHCDMVLRVGPAPRQTDPGWQVDRVVELFDAAVTAEDDIQSQAIGSVARDELERQLRTCGALGGLSDLERLSAELVARHLQRRTGEPRTGESGEEGPPV</sequence>
<comment type="caution">
    <text evidence="2">The sequence shown here is derived from an EMBL/GenBank/DDBJ whole genome shotgun (WGS) entry which is preliminary data.</text>
</comment>
<dbReference type="EMBL" id="BAABGM010000001">
    <property type="protein sequence ID" value="GAA4398031.1"/>
    <property type="molecule type" value="Genomic_DNA"/>
</dbReference>
<keyword evidence="3" id="KW-1185">Reference proteome</keyword>
<evidence type="ECO:0000256" key="1">
    <source>
        <dbReference type="SAM" id="MobiDB-lite"/>
    </source>
</evidence>
<name>A0ABP8JZK3_9MICO</name>
<dbReference type="Proteomes" id="UP001500945">
    <property type="component" value="Unassembled WGS sequence"/>
</dbReference>
<gene>
    <name evidence="2" type="ORF">GCM10023168_03690</name>
</gene>
<evidence type="ECO:0000313" key="3">
    <source>
        <dbReference type="Proteomes" id="UP001500945"/>
    </source>
</evidence>
<protein>
    <submittedName>
        <fullName evidence="2">Uncharacterized protein</fullName>
    </submittedName>
</protein>
<accession>A0ABP8JZK3</accession>
<organism evidence="2 3">
    <name type="scientific">Fodinibacter luteus</name>
    <dbReference type="NCBI Taxonomy" id="552064"/>
    <lineage>
        <taxon>Bacteria</taxon>
        <taxon>Bacillati</taxon>
        <taxon>Actinomycetota</taxon>
        <taxon>Actinomycetes</taxon>
        <taxon>Micrococcales</taxon>
        <taxon>Intrasporangiaceae</taxon>
        <taxon>Fodinibacter (ex Wang et al. 2009)</taxon>
    </lineage>
</organism>
<feature type="region of interest" description="Disordered" evidence="1">
    <location>
        <begin position="81"/>
        <end position="101"/>
    </location>
</feature>
<evidence type="ECO:0000313" key="2">
    <source>
        <dbReference type="EMBL" id="GAA4398031.1"/>
    </source>
</evidence>